<proteinExistence type="predicted"/>
<keyword evidence="3" id="KW-1185">Reference proteome</keyword>
<organism evidence="2 3">
    <name type="scientific">Rangifer tarandus platyrhynchus</name>
    <name type="common">Svalbard reindeer</name>
    <dbReference type="NCBI Taxonomy" id="3082113"/>
    <lineage>
        <taxon>Eukaryota</taxon>
        <taxon>Metazoa</taxon>
        <taxon>Chordata</taxon>
        <taxon>Craniata</taxon>
        <taxon>Vertebrata</taxon>
        <taxon>Euteleostomi</taxon>
        <taxon>Mammalia</taxon>
        <taxon>Eutheria</taxon>
        <taxon>Laurasiatheria</taxon>
        <taxon>Artiodactyla</taxon>
        <taxon>Ruminantia</taxon>
        <taxon>Pecora</taxon>
        <taxon>Cervidae</taxon>
        <taxon>Odocoileinae</taxon>
        <taxon>Rangifer</taxon>
    </lineage>
</organism>
<accession>A0ABN8YNB7</accession>
<feature type="region of interest" description="Disordered" evidence="1">
    <location>
        <begin position="16"/>
        <end position="160"/>
    </location>
</feature>
<name>A0ABN8YNB7_RANTA</name>
<evidence type="ECO:0000313" key="3">
    <source>
        <dbReference type="Proteomes" id="UP001176941"/>
    </source>
</evidence>
<sequence>MEVPGGACILALACVRRKEGRGQRGLPSPSPRPDPRLPEPWRQPAPFSGRARLPRSPGSARGGGRGLDDPGPQRPGLSRPLRQIAADRRAVSLESPPARRLPPDPITPRRVGPSGWDGAGGAGGATSSPPVLSEAWRRGPFFRSGSGGYPGTARPLGSCPQASRLAGVPGWQLWPGTTRPSRVVALHFRGQARSQGLKTQCVSLPDFG</sequence>
<reference evidence="2" key="1">
    <citation type="submission" date="2023-04" db="EMBL/GenBank/DDBJ databases">
        <authorList>
            <consortium name="ELIXIR-Norway"/>
        </authorList>
    </citation>
    <scope>NUCLEOTIDE SEQUENCE [LARGE SCALE GENOMIC DNA]</scope>
</reference>
<evidence type="ECO:0000256" key="1">
    <source>
        <dbReference type="SAM" id="MobiDB-lite"/>
    </source>
</evidence>
<gene>
    <name evidence="2" type="ORF">MRATA1EN1_LOCUS11522</name>
</gene>
<protein>
    <submittedName>
        <fullName evidence="2">Uncharacterized protein</fullName>
    </submittedName>
</protein>
<dbReference type="Proteomes" id="UP001176941">
    <property type="component" value="Chromosome 21"/>
</dbReference>
<evidence type="ECO:0000313" key="2">
    <source>
        <dbReference type="EMBL" id="CAI9162560.1"/>
    </source>
</evidence>
<dbReference type="EMBL" id="OX459957">
    <property type="protein sequence ID" value="CAI9162560.1"/>
    <property type="molecule type" value="Genomic_DNA"/>
</dbReference>
<feature type="compositionally biased region" description="Gly residues" evidence="1">
    <location>
        <begin position="115"/>
        <end position="124"/>
    </location>
</feature>